<sequence length="55" mass="6668">MQPADIQLAYISGSWSLRRFIWLLLPGSSYAIYFFFKRVRSRTKHCAWELKENER</sequence>
<dbReference type="AlphaFoldDB" id="A0A0E9PNH2"/>
<protein>
    <submittedName>
        <fullName evidence="2">Uncharacterized protein</fullName>
    </submittedName>
</protein>
<reference evidence="2" key="2">
    <citation type="journal article" date="2015" name="Fish Shellfish Immunol.">
        <title>Early steps in the European eel (Anguilla anguilla)-Vibrio vulnificus interaction in the gills: Role of the RtxA13 toxin.</title>
        <authorList>
            <person name="Callol A."/>
            <person name="Pajuelo D."/>
            <person name="Ebbesson L."/>
            <person name="Teles M."/>
            <person name="MacKenzie S."/>
            <person name="Amaro C."/>
        </authorList>
    </citation>
    <scope>NUCLEOTIDE SEQUENCE</scope>
</reference>
<evidence type="ECO:0000256" key="1">
    <source>
        <dbReference type="SAM" id="Phobius"/>
    </source>
</evidence>
<evidence type="ECO:0000313" key="2">
    <source>
        <dbReference type="EMBL" id="JAH05373.1"/>
    </source>
</evidence>
<accession>A0A0E9PNH2</accession>
<name>A0A0E9PNH2_ANGAN</name>
<keyword evidence="1" id="KW-0472">Membrane</keyword>
<keyword evidence="1" id="KW-1133">Transmembrane helix</keyword>
<reference evidence="2" key="1">
    <citation type="submission" date="2014-11" db="EMBL/GenBank/DDBJ databases">
        <authorList>
            <person name="Amaro Gonzalez C."/>
        </authorList>
    </citation>
    <scope>NUCLEOTIDE SEQUENCE</scope>
</reference>
<feature type="transmembrane region" description="Helical" evidence="1">
    <location>
        <begin position="20"/>
        <end position="36"/>
    </location>
</feature>
<dbReference type="EMBL" id="GBXM01103204">
    <property type="protein sequence ID" value="JAH05373.1"/>
    <property type="molecule type" value="Transcribed_RNA"/>
</dbReference>
<keyword evidence="1" id="KW-0812">Transmembrane</keyword>
<proteinExistence type="predicted"/>
<organism evidence="2">
    <name type="scientific">Anguilla anguilla</name>
    <name type="common">European freshwater eel</name>
    <name type="synonym">Muraena anguilla</name>
    <dbReference type="NCBI Taxonomy" id="7936"/>
    <lineage>
        <taxon>Eukaryota</taxon>
        <taxon>Metazoa</taxon>
        <taxon>Chordata</taxon>
        <taxon>Craniata</taxon>
        <taxon>Vertebrata</taxon>
        <taxon>Euteleostomi</taxon>
        <taxon>Actinopterygii</taxon>
        <taxon>Neopterygii</taxon>
        <taxon>Teleostei</taxon>
        <taxon>Anguilliformes</taxon>
        <taxon>Anguillidae</taxon>
        <taxon>Anguilla</taxon>
    </lineage>
</organism>